<comment type="caution">
    <text evidence="2">The sequence shown here is derived from an EMBL/GenBank/DDBJ whole genome shotgun (WGS) entry which is preliminary data.</text>
</comment>
<organism evidence="2 3">
    <name type="scientific">Drouetiella hepatica Uher 2000/2452</name>
    <dbReference type="NCBI Taxonomy" id="904376"/>
    <lineage>
        <taxon>Bacteria</taxon>
        <taxon>Bacillati</taxon>
        <taxon>Cyanobacteriota</taxon>
        <taxon>Cyanophyceae</taxon>
        <taxon>Oculatellales</taxon>
        <taxon>Oculatellaceae</taxon>
        <taxon>Drouetiella</taxon>
    </lineage>
</organism>
<evidence type="ECO:0000313" key="3">
    <source>
        <dbReference type="Proteomes" id="UP000757435"/>
    </source>
</evidence>
<evidence type="ECO:0000313" key="2">
    <source>
        <dbReference type="EMBL" id="MBW4661081.1"/>
    </source>
</evidence>
<protein>
    <recommendedName>
        <fullName evidence="1">CopG-like ribbon-helix-helix domain-containing protein</fullName>
    </recommendedName>
</protein>
<reference evidence="2" key="1">
    <citation type="submission" date="2021-05" db="EMBL/GenBank/DDBJ databases">
        <authorList>
            <person name="Pietrasiak N."/>
            <person name="Ward R."/>
            <person name="Stajich J.E."/>
            <person name="Kurbessoian T."/>
        </authorList>
    </citation>
    <scope>NUCLEOTIDE SEQUENCE</scope>
    <source>
        <strain evidence="2">UHER 2000/2452</strain>
    </source>
</reference>
<dbReference type="InterPro" id="IPR012869">
    <property type="entry name" value="RHH_5"/>
</dbReference>
<dbReference type="Pfam" id="PF07878">
    <property type="entry name" value="RHH_5"/>
    <property type="match status" value="1"/>
</dbReference>
<sequence>MIVSKKFSITVPDEVFTLMEEWAEKQGRPTANLAAYLVEAGLRAAMDKQEFVPKKKSKDGSHQ</sequence>
<gene>
    <name evidence="2" type="ORF">KME15_20595</name>
</gene>
<name>A0A951QFS0_9CYAN</name>
<accession>A0A951QFS0</accession>
<proteinExistence type="predicted"/>
<dbReference type="AlphaFoldDB" id="A0A951QFS0"/>
<reference evidence="2" key="2">
    <citation type="journal article" date="2022" name="Microbiol. Resour. Announc.">
        <title>Metagenome Sequencing to Explore Phylogenomics of Terrestrial Cyanobacteria.</title>
        <authorList>
            <person name="Ward R.D."/>
            <person name="Stajich J.E."/>
            <person name="Johansen J.R."/>
            <person name="Huntemann M."/>
            <person name="Clum A."/>
            <person name="Foster B."/>
            <person name="Foster B."/>
            <person name="Roux S."/>
            <person name="Palaniappan K."/>
            <person name="Varghese N."/>
            <person name="Mukherjee S."/>
            <person name="Reddy T.B.K."/>
            <person name="Daum C."/>
            <person name="Copeland A."/>
            <person name="Chen I.A."/>
            <person name="Ivanova N.N."/>
            <person name="Kyrpides N.C."/>
            <person name="Shapiro N."/>
            <person name="Eloe-Fadrosh E.A."/>
            <person name="Pietrasiak N."/>
        </authorList>
    </citation>
    <scope>NUCLEOTIDE SEQUENCE</scope>
    <source>
        <strain evidence="2">UHER 2000/2452</strain>
    </source>
</reference>
<dbReference type="Proteomes" id="UP000757435">
    <property type="component" value="Unassembled WGS sequence"/>
</dbReference>
<dbReference type="EMBL" id="JAHHHD010000029">
    <property type="protein sequence ID" value="MBW4661081.1"/>
    <property type="molecule type" value="Genomic_DNA"/>
</dbReference>
<evidence type="ECO:0000259" key="1">
    <source>
        <dbReference type="Pfam" id="PF07878"/>
    </source>
</evidence>
<feature type="domain" description="CopG-like ribbon-helix-helix" evidence="1">
    <location>
        <begin position="8"/>
        <end position="45"/>
    </location>
</feature>